<feature type="chain" id="PRO_5046523571" evidence="2">
    <location>
        <begin position="28"/>
        <end position="228"/>
    </location>
</feature>
<accession>A0ABX7X8X3</accession>
<dbReference type="InterPro" id="IPR003715">
    <property type="entry name" value="Poly_export_N"/>
</dbReference>
<evidence type="ECO:0000256" key="1">
    <source>
        <dbReference type="ARBA" id="ARBA00022729"/>
    </source>
</evidence>
<evidence type="ECO:0000259" key="3">
    <source>
        <dbReference type="Pfam" id="PF02563"/>
    </source>
</evidence>
<evidence type="ECO:0000313" key="5">
    <source>
        <dbReference type="EMBL" id="QTR51685.1"/>
    </source>
</evidence>
<name>A0ABX7X8X3_9GAMM</name>
<feature type="signal peptide" evidence="2">
    <location>
        <begin position="1"/>
        <end position="27"/>
    </location>
</feature>
<gene>
    <name evidence="5" type="ORF">J8380_09185</name>
</gene>
<dbReference type="Gene3D" id="3.10.560.10">
    <property type="entry name" value="Outer membrane lipoprotein wza domain like"/>
    <property type="match status" value="1"/>
</dbReference>
<feature type="domain" description="Soluble ligand binding" evidence="4">
    <location>
        <begin position="123"/>
        <end position="171"/>
    </location>
</feature>
<feature type="domain" description="Polysaccharide export protein N-terminal" evidence="3">
    <location>
        <begin position="44"/>
        <end position="116"/>
    </location>
</feature>
<dbReference type="Proteomes" id="UP000672027">
    <property type="component" value="Chromosome"/>
</dbReference>
<dbReference type="PANTHER" id="PTHR33619">
    <property type="entry name" value="POLYSACCHARIDE EXPORT PROTEIN GFCE-RELATED"/>
    <property type="match status" value="1"/>
</dbReference>
<dbReference type="PROSITE" id="PS51257">
    <property type="entry name" value="PROKAR_LIPOPROTEIN"/>
    <property type="match status" value="1"/>
</dbReference>
<sequence length="228" mass="25173">MKMNKFYTTLLLAVFFVTSGCSNQSFSTDNLASPNTLMQTSGVEDYRIGAADLLDIKVFQADELSREVRVDAHGNITLPLVGKIPVAGLTQSEAEQKLASIMQRNLLQNPQVTVFIKEFTSQRVTVEGQVKKPGVYPLAGQTSVLQAIAMAEGPSDLAATDKVVLFRRQGSQSKAHLIDLNAIRNGKAPDPYVRNDDRIVIHRSDSRFWMRETATILNPFATLNSLFN</sequence>
<keyword evidence="1 2" id="KW-0732">Signal</keyword>
<evidence type="ECO:0000256" key="2">
    <source>
        <dbReference type="SAM" id="SignalP"/>
    </source>
</evidence>
<evidence type="ECO:0000313" key="6">
    <source>
        <dbReference type="Proteomes" id="UP000672027"/>
    </source>
</evidence>
<dbReference type="Pfam" id="PF02563">
    <property type="entry name" value="Poly_export"/>
    <property type="match status" value="1"/>
</dbReference>
<dbReference type="InterPro" id="IPR049712">
    <property type="entry name" value="Poly_export"/>
</dbReference>
<keyword evidence="6" id="KW-1185">Reference proteome</keyword>
<dbReference type="PANTHER" id="PTHR33619:SF3">
    <property type="entry name" value="POLYSACCHARIDE EXPORT PROTEIN GFCE-RELATED"/>
    <property type="match status" value="1"/>
</dbReference>
<dbReference type="Pfam" id="PF10531">
    <property type="entry name" value="SLBB"/>
    <property type="match status" value="1"/>
</dbReference>
<organism evidence="5 6">
    <name type="scientific">Candidatus Thiothrix anitrata</name>
    <dbReference type="NCBI Taxonomy" id="2823902"/>
    <lineage>
        <taxon>Bacteria</taxon>
        <taxon>Pseudomonadati</taxon>
        <taxon>Pseudomonadota</taxon>
        <taxon>Gammaproteobacteria</taxon>
        <taxon>Thiotrichales</taxon>
        <taxon>Thiotrichaceae</taxon>
        <taxon>Thiothrix</taxon>
    </lineage>
</organism>
<dbReference type="InterPro" id="IPR019554">
    <property type="entry name" value="Soluble_ligand-bd"/>
</dbReference>
<protein>
    <submittedName>
        <fullName evidence="5">Polysaccharide export protein</fullName>
    </submittedName>
</protein>
<proteinExistence type="predicted"/>
<evidence type="ECO:0000259" key="4">
    <source>
        <dbReference type="Pfam" id="PF10531"/>
    </source>
</evidence>
<reference evidence="5 6" key="1">
    <citation type="submission" date="2021-04" db="EMBL/GenBank/DDBJ databases">
        <title>Genomics, taxonomy and metabolism of representatives of sulfur bacteria of the genus Thiothrix: Thiothrix fructosivorans QT, Thiothrix unzii A1T and three new species, Thiothrix subterranea sp. nov., Thiothrix litoralis sp. nov. and 'Candidatus Thiothrix anitrata' sp. nov.</title>
        <authorList>
            <person name="Ravin N.V."/>
            <person name="Smolyakov D."/>
            <person name="Rudenko T.S."/>
            <person name="Mardanov A.V."/>
            <person name="Beletsky A.V."/>
            <person name="Markov N.D."/>
            <person name="Fomenkov A.I."/>
            <person name="Roberts R.J."/>
            <person name="Karnachuk O.V."/>
            <person name="Novikov A."/>
            <person name="Grabovich M.Y."/>
        </authorList>
    </citation>
    <scope>NUCLEOTIDE SEQUENCE [LARGE SCALE GENOMIC DNA]</scope>
    <source>
        <strain evidence="5 6">A52</strain>
    </source>
</reference>
<dbReference type="EMBL" id="CP072800">
    <property type="protein sequence ID" value="QTR51685.1"/>
    <property type="molecule type" value="Genomic_DNA"/>
</dbReference>